<proteinExistence type="predicted"/>
<dbReference type="InterPro" id="IPR055129">
    <property type="entry name" value="YEATS_dom"/>
</dbReference>
<feature type="region of interest" description="Disordered" evidence="3">
    <location>
        <begin position="146"/>
        <end position="250"/>
    </location>
</feature>
<sequence>MSESNKIIEVLIGHESRKLEKLTPQGHTHRWTLFVRPANKEYRDFSDNRFISKVKFQIHESFPNPLRTIKEPPFAVSETGFASFSSTIVIYLNLWNQKSHKIQYELNLSLDEKGYHDEIQKLNIKADIPSFFADLMNKYCLKKKSKRKSSVVGDEKSSIPEKKSKRSESSRSSSKHSSEKRSSSKSSRSPKNSSSSSSSAPKNEDSSKHHNGGYKHPYGKVAPIKTNPKKKTESIQSSPASSRNDAKENVEELTKKIVNISDPKLLYKVSEVLLSSKSSKLSESSMSLSFDLSTLPSSDLISISKLLTTYGSP</sequence>
<feature type="compositionally biased region" description="Polar residues" evidence="3">
    <location>
        <begin position="234"/>
        <end position="243"/>
    </location>
</feature>
<dbReference type="PANTHER" id="PTHR47827:SF3">
    <property type="entry name" value="AF-9 ANC1 HOMOLOGY DOMAIN-CONTAINING PROTEIN"/>
    <property type="match status" value="1"/>
</dbReference>
<dbReference type="Pfam" id="PF03366">
    <property type="entry name" value="YEATS"/>
    <property type="match status" value="1"/>
</dbReference>
<feature type="compositionally biased region" description="Low complexity" evidence="3">
    <location>
        <begin position="184"/>
        <end position="201"/>
    </location>
</feature>
<comment type="subcellular location">
    <subcellularLocation>
        <location evidence="2">Nucleus</location>
    </subcellularLocation>
</comment>
<dbReference type="AlphaFoldDB" id="A0A8S1F8T3"/>
<protein>
    <recommendedName>
        <fullName evidence="4">YEATS domain-containing protein</fullName>
    </recommendedName>
</protein>
<dbReference type="PANTHER" id="PTHR47827">
    <property type="entry name" value="AHD DOMAIN-CONTAINING PROTEIN"/>
    <property type="match status" value="1"/>
</dbReference>
<dbReference type="GO" id="GO:0045893">
    <property type="term" value="P:positive regulation of DNA-templated transcription"/>
    <property type="evidence" value="ECO:0007669"/>
    <property type="project" value="TreeGrafter"/>
</dbReference>
<evidence type="ECO:0000256" key="3">
    <source>
        <dbReference type="SAM" id="MobiDB-lite"/>
    </source>
</evidence>
<reference evidence="5 6" key="1">
    <citation type="submission" date="2020-04" db="EMBL/GenBank/DDBJ databases">
        <authorList>
            <person name="Laetsch R D."/>
            <person name="Stevens L."/>
            <person name="Kumar S."/>
            <person name="Blaxter L. M."/>
        </authorList>
    </citation>
    <scope>NUCLEOTIDE SEQUENCE [LARGE SCALE GENOMIC DNA]</scope>
</reference>
<keyword evidence="6" id="KW-1185">Reference proteome</keyword>
<dbReference type="GO" id="GO:0008023">
    <property type="term" value="C:transcription elongation factor complex"/>
    <property type="evidence" value="ECO:0007669"/>
    <property type="project" value="TreeGrafter"/>
</dbReference>
<gene>
    <name evidence="5" type="ORF">CBOVIS_LOCUS10443</name>
</gene>
<dbReference type="EMBL" id="CADEPM010000007">
    <property type="protein sequence ID" value="CAB3408697.1"/>
    <property type="molecule type" value="Genomic_DNA"/>
</dbReference>
<evidence type="ECO:0000259" key="4">
    <source>
        <dbReference type="PROSITE" id="PS51037"/>
    </source>
</evidence>
<dbReference type="InterPro" id="IPR052790">
    <property type="entry name" value="YEATS_domain"/>
</dbReference>
<keyword evidence="1 2" id="KW-0539">Nucleus</keyword>
<dbReference type="Gene3D" id="2.60.40.1970">
    <property type="entry name" value="YEATS domain"/>
    <property type="match status" value="1"/>
</dbReference>
<evidence type="ECO:0000313" key="5">
    <source>
        <dbReference type="EMBL" id="CAB3408697.1"/>
    </source>
</evidence>
<dbReference type="OrthoDB" id="10053467at2759"/>
<name>A0A8S1F8T3_9PELO</name>
<evidence type="ECO:0000256" key="1">
    <source>
        <dbReference type="ARBA" id="ARBA00023242"/>
    </source>
</evidence>
<dbReference type="InterPro" id="IPR038704">
    <property type="entry name" value="YEAST_sf"/>
</dbReference>
<feature type="compositionally biased region" description="Basic and acidic residues" evidence="3">
    <location>
        <begin position="153"/>
        <end position="169"/>
    </location>
</feature>
<evidence type="ECO:0000256" key="2">
    <source>
        <dbReference type="PROSITE-ProRule" id="PRU00376"/>
    </source>
</evidence>
<accession>A0A8S1F8T3</accession>
<dbReference type="PROSITE" id="PS51037">
    <property type="entry name" value="YEATS"/>
    <property type="match status" value="1"/>
</dbReference>
<dbReference type="GO" id="GO:0003682">
    <property type="term" value="F:chromatin binding"/>
    <property type="evidence" value="ECO:0007669"/>
    <property type="project" value="TreeGrafter"/>
</dbReference>
<organism evidence="5 6">
    <name type="scientific">Caenorhabditis bovis</name>
    <dbReference type="NCBI Taxonomy" id="2654633"/>
    <lineage>
        <taxon>Eukaryota</taxon>
        <taxon>Metazoa</taxon>
        <taxon>Ecdysozoa</taxon>
        <taxon>Nematoda</taxon>
        <taxon>Chromadorea</taxon>
        <taxon>Rhabditida</taxon>
        <taxon>Rhabditina</taxon>
        <taxon>Rhabditomorpha</taxon>
        <taxon>Rhabditoidea</taxon>
        <taxon>Rhabditidae</taxon>
        <taxon>Peloderinae</taxon>
        <taxon>Caenorhabditis</taxon>
    </lineage>
</organism>
<comment type="caution">
    <text evidence="5">The sequence shown here is derived from an EMBL/GenBank/DDBJ whole genome shotgun (WGS) entry which is preliminary data.</text>
</comment>
<evidence type="ECO:0000313" key="6">
    <source>
        <dbReference type="Proteomes" id="UP000494206"/>
    </source>
</evidence>
<feature type="domain" description="YEATS" evidence="4">
    <location>
        <begin position="1"/>
        <end position="138"/>
    </location>
</feature>
<dbReference type="Proteomes" id="UP000494206">
    <property type="component" value="Unassembled WGS sequence"/>
</dbReference>